<dbReference type="Proteomes" id="UP001596031">
    <property type="component" value="Unassembled WGS sequence"/>
</dbReference>
<evidence type="ECO:0000313" key="2">
    <source>
        <dbReference type="EMBL" id="MFC5510609.1"/>
    </source>
</evidence>
<gene>
    <name evidence="2" type="ORF">ACFPOU_05680</name>
</gene>
<dbReference type="RefSeq" id="WP_379718073.1">
    <property type="nucleotide sequence ID" value="NZ_JBHSMS010000022.1"/>
</dbReference>
<proteinExistence type="predicted"/>
<evidence type="ECO:0000313" key="3">
    <source>
        <dbReference type="Proteomes" id="UP001596031"/>
    </source>
</evidence>
<organism evidence="2 3">
    <name type="scientific">Massilia jejuensis</name>
    <dbReference type="NCBI Taxonomy" id="648894"/>
    <lineage>
        <taxon>Bacteria</taxon>
        <taxon>Pseudomonadati</taxon>
        <taxon>Pseudomonadota</taxon>
        <taxon>Betaproteobacteria</taxon>
        <taxon>Burkholderiales</taxon>
        <taxon>Oxalobacteraceae</taxon>
        <taxon>Telluria group</taxon>
        <taxon>Massilia</taxon>
    </lineage>
</organism>
<sequence length="118" mass="12986">MSAATQGTQGKKGKSLDEEIAAAQERLTKLMNQKREKERKDLERNQKAITTFLRTEKLDMVPVDRWTEALPALRRLLKVEEVKGSRAAVQESGAAKDSSKKAPEPAKASDPAPLESVA</sequence>
<comment type="caution">
    <text evidence="2">The sequence shown here is derived from an EMBL/GenBank/DDBJ whole genome shotgun (WGS) entry which is preliminary data.</text>
</comment>
<evidence type="ECO:0008006" key="4">
    <source>
        <dbReference type="Google" id="ProtNLM"/>
    </source>
</evidence>
<protein>
    <recommendedName>
        <fullName evidence="4">Relaxasome subunit MobC</fullName>
    </recommendedName>
</protein>
<keyword evidence="3" id="KW-1185">Reference proteome</keyword>
<feature type="region of interest" description="Disordered" evidence="1">
    <location>
        <begin position="1"/>
        <end position="22"/>
    </location>
</feature>
<accession>A0ABW0PJ19</accession>
<reference evidence="3" key="1">
    <citation type="journal article" date="2019" name="Int. J. Syst. Evol. Microbiol.">
        <title>The Global Catalogue of Microorganisms (GCM) 10K type strain sequencing project: providing services to taxonomists for standard genome sequencing and annotation.</title>
        <authorList>
            <consortium name="The Broad Institute Genomics Platform"/>
            <consortium name="The Broad Institute Genome Sequencing Center for Infectious Disease"/>
            <person name="Wu L."/>
            <person name="Ma J."/>
        </authorList>
    </citation>
    <scope>NUCLEOTIDE SEQUENCE [LARGE SCALE GENOMIC DNA]</scope>
    <source>
        <strain evidence="3">CCUG 38813</strain>
    </source>
</reference>
<evidence type="ECO:0000256" key="1">
    <source>
        <dbReference type="SAM" id="MobiDB-lite"/>
    </source>
</evidence>
<feature type="region of interest" description="Disordered" evidence="1">
    <location>
        <begin position="81"/>
        <end position="118"/>
    </location>
</feature>
<dbReference type="EMBL" id="JBHSMS010000022">
    <property type="protein sequence ID" value="MFC5510609.1"/>
    <property type="molecule type" value="Genomic_DNA"/>
</dbReference>
<name>A0ABW0PJ19_9BURK</name>